<evidence type="ECO:0000259" key="3">
    <source>
        <dbReference type="Pfam" id="PF00534"/>
    </source>
</evidence>
<dbReference type="EMBL" id="CP061813">
    <property type="protein sequence ID" value="QOD59673.1"/>
    <property type="molecule type" value="Genomic_DNA"/>
</dbReference>
<dbReference type="CDD" id="cd03801">
    <property type="entry name" value="GT4_PimA-like"/>
    <property type="match status" value="1"/>
</dbReference>
<dbReference type="Pfam" id="PF00534">
    <property type="entry name" value="Glycos_transf_1"/>
    <property type="match status" value="1"/>
</dbReference>
<dbReference type="PANTHER" id="PTHR46401">
    <property type="entry name" value="GLYCOSYLTRANSFERASE WBBK-RELATED"/>
    <property type="match status" value="1"/>
</dbReference>
<evidence type="ECO:0000313" key="5">
    <source>
        <dbReference type="Proteomes" id="UP000516764"/>
    </source>
</evidence>
<feature type="coiled-coil region" evidence="2">
    <location>
        <begin position="196"/>
        <end position="223"/>
    </location>
</feature>
<keyword evidence="2" id="KW-0175">Coiled coil</keyword>
<dbReference type="Proteomes" id="UP000516764">
    <property type="component" value="Chromosome"/>
</dbReference>
<dbReference type="SUPFAM" id="SSF53756">
    <property type="entry name" value="UDP-Glycosyltransferase/glycogen phosphorylase"/>
    <property type="match status" value="1"/>
</dbReference>
<gene>
    <name evidence="4" type="ORF">H9I45_09920</name>
</gene>
<sequence>MNKILIIGPFPDPISGVSLANKVVKEELDKSSNFKTDIINTSYPIFQENIGTFTFHKLFFYLKLNVKALKVFRNDTIYITPGQTFFGILKYTVFIFLASLLNKELIIHVHGNYLGNQYQKLKGIKKKIFYFLISKFTKGIVLSSSLRDNLLPFLDESKIFVVYNFAEDYLYNNSLPSTYDKLKIIYLSNLMEEKGILFLLDTLKELEKQEINYEAKIAGNIDESLKDLILEKINNLQNTSYEGVVYREEKKKLLEWSNIFALPTFYRMEGQPISILEALATQNVIIATNHAGIPDIIKTEINGYIVEPKSSNSILEPLLFLNENKFKIKEIADANKKYFIDNFTVKNFTEKITETLNADTRVK</sequence>
<keyword evidence="1 4" id="KW-0808">Transferase</keyword>
<reference evidence="4 5" key="1">
    <citation type="journal article" date="2016" name="Int. J. Syst. Evol. Microbiol.">
        <title>Polaribacter haliotis sp. nov., isolated from the gut of abalone Haliotis discus hannai.</title>
        <authorList>
            <person name="Kim Y.O."/>
            <person name="Park I.S."/>
            <person name="Park S."/>
            <person name="Nam B.H."/>
            <person name="Park J.M."/>
            <person name="Kim D.G."/>
            <person name="Yoon J.H."/>
        </authorList>
    </citation>
    <scope>NUCLEOTIDE SEQUENCE [LARGE SCALE GENOMIC DNA]</scope>
    <source>
        <strain evidence="4 5">KCTC 52418</strain>
    </source>
</reference>
<dbReference type="Gene3D" id="3.40.50.2000">
    <property type="entry name" value="Glycogen Phosphorylase B"/>
    <property type="match status" value="2"/>
</dbReference>
<dbReference type="GO" id="GO:0016757">
    <property type="term" value="F:glycosyltransferase activity"/>
    <property type="evidence" value="ECO:0007669"/>
    <property type="project" value="InterPro"/>
</dbReference>
<keyword evidence="5" id="KW-1185">Reference proteome</keyword>
<accession>A0A7L8ACD6</accession>
<evidence type="ECO:0000256" key="1">
    <source>
        <dbReference type="ARBA" id="ARBA00022679"/>
    </source>
</evidence>
<evidence type="ECO:0000256" key="2">
    <source>
        <dbReference type="SAM" id="Coils"/>
    </source>
</evidence>
<dbReference type="OrthoDB" id="7560678at2"/>
<dbReference type="InterPro" id="IPR001296">
    <property type="entry name" value="Glyco_trans_1"/>
</dbReference>
<proteinExistence type="predicted"/>
<organism evidence="4 5">
    <name type="scientific">Polaribacter haliotis</name>
    <dbReference type="NCBI Taxonomy" id="1888915"/>
    <lineage>
        <taxon>Bacteria</taxon>
        <taxon>Pseudomonadati</taxon>
        <taxon>Bacteroidota</taxon>
        <taxon>Flavobacteriia</taxon>
        <taxon>Flavobacteriales</taxon>
        <taxon>Flavobacteriaceae</taxon>
    </lineage>
</organism>
<dbReference type="PANTHER" id="PTHR46401:SF2">
    <property type="entry name" value="GLYCOSYLTRANSFERASE WBBK-RELATED"/>
    <property type="match status" value="1"/>
</dbReference>
<evidence type="ECO:0000313" key="4">
    <source>
        <dbReference type="EMBL" id="QOD59673.1"/>
    </source>
</evidence>
<dbReference type="AlphaFoldDB" id="A0A7L8ACD6"/>
<protein>
    <submittedName>
        <fullName evidence="4">Glycosyltransferase family 4 protein</fullName>
    </submittedName>
</protein>
<dbReference type="RefSeq" id="WP_088352347.1">
    <property type="nucleotide sequence ID" value="NZ_CP061813.1"/>
</dbReference>
<dbReference type="KEGG" id="phal:H9I45_09920"/>
<name>A0A7L8ACD6_9FLAO</name>
<feature type="domain" description="Glycosyl transferase family 1" evidence="3">
    <location>
        <begin position="179"/>
        <end position="328"/>
    </location>
</feature>